<name>A0A1X6MRI7_9APHY</name>
<protein>
    <submittedName>
        <fullName evidence="2">Uncharacterized protein</fullName>
    </submittedName>
</protein>
<reference evidence="2 3" key="1">
    <citation type="submission" date="2017-04" db="EMBL/GenBank/DDBJ databases">
        <title>Genome Sequence of the Model Brown-Rot Fungus Postia placenta SB12.</title>
        <authorList>
            <consortium name="DOE Joint Genome Institute"/>
            <person name="Gaskell J."/>
            <person name="Kersten P."/>
            <person name="Larrondo L.F."/>
            <person name="Canessa P."/>
            <person name="Martinez D."/>
            <person name="Hibbett D."/>
            <person name="Schmoll M."/>
            <person name="Kubicek C.P."/>
            <person name="Martinez A.T."/>
            <person name="Yadav J."/>
            <person name="Master E."/>
            <person name="Magnuson J.K."/>
            <person name="James T."/>
            <person name="Yaver D."/>
            <person name="Berka R."/>
            <person name="Labutti K."/>
            <person name="Lipzen A."/>
            <person name="Aerts A."/>
            <person name="Barry K."/>
            <person name="Henrissat B."/>
            <person name="Blanchette R."/>
            <person name="Grigoriev I."/>
            <person name="Cullen D."/>
        </authorList>
    </citation>
    <scope>NUCLEOTIDE SEQUENCE [LARGE SCALE GENOMIC DNA]</scope>
    <source>
        <strain evidence="2 3">MAD-698-R-SB12</strain>
    </source>
</reference>
<keyword evidence="3" id="KW-1185">Reference proteome</keyword>
<dbReference type="EMBL" id="KZ110603">
    <property type="protein sequence ID" value="OSX58991.1"/>
    <property type="molecule type" value="Genomic_DNA"/>
</dbReference>
<evidence type="ECO:0000313" key="3">
    <source>
        <dbReference type="Proteomes" id="UP000194127"/>
    </source>
</evidence>
<dbReference type="AlphaFoldDB" id="A0A1X6MRI7"/>
<feature type="compositionally biased region" description="Low complexity" evidence="1">
    <location>
        <begin position="427"/>
        <end position="436"/>
    </location>
</feature>
<sequence length="444" mass="48585">MFSQLVNASLPSLAPECHPSPALEVNLHHYRNRFAPPTPRKHNWAWCEEMHVWIPDTLPYFTTEIEPGPRPATIPIMRPKPPVQRKWWQARKAARPSQLPEIRLYSGDCEANGVTFAHMKLEPVAVAQEREELRRVYASWIFAGPQPNTRAHIVRIPQDRHRKALCIERQTLGEESWPDDPSCIFQISHATHMLILPSPESPRFPDTGLHQPQASRAYRPSSRPQDLGIALCIGGCQARGHGPDDPGVHLMPGQCRSPKHGPVPNCNCKNPARAPSGGHKPSRPGNIPVYRQALGEEAWPDDPGVLSGTWAGSRLPECVFSTAAASHDACCPHHNGESQGICGGEPPGRMRPILPDVFNSRIARGDASAIAGCSRRRRGLANYRVVLTPQGKPVSLADPQRRWKGQGWRNVGTAVAGAMTPALGTASSSEGGESLLCEPDVSPA</sequence>
<gene>
    <name evidence="2" type="ORF">POSPLADRAFT_1151509</name>
</gene>
<dbReference type="GeneID" id="36331492"/>
<accession>A0A1X6MRI7</accession>
<organism evidence="2 3">
    <name type="scientific">Postia placenta MAD-698-R-SB12</name>
    <dbReference type="NCBI Taxonomy" id="670580"/>
    <lineage>
        <taxon>Eukaryota</taxon>
        <taxon>Fungi</taxon>
        <taxon>Dikarya</taxon>
        <taxon>Basidiomycota</taxon>
        <taxon>Agaricomycotina</taxon>
        <taxon>Agaricomycetes</taxon>
        <taxon>Polyporales</taxon>
        <taxon>Adustoporiaceae</taxon>
        <taxon>Rhodonia</taxon>
    </lineage>
</organism>
<feature type="region of interest" description="Disordered" evidence="1">
    <location>
        <begin position="267"/>
        <end position="288"/>
    </location>
</feature>
<dbReference type="RefSeq" id="XP_024335785.1">
    <property type="nucleotide sequence ID" value="XM_024486543.1"/>
</dbReference>
<dbReference type="Proteomes" id="UP000194127">
    <property type="component" value="Unassembled WGS sequence"/>
</dbReference>
<evidence type="ECO:0000256" key="1">
    <source>
        <dbReference type="SAM" id="MobiDB-lite"/>
    </source>
</evidence>
<proteinExistence type="predicted"/>
<feature type="region of interest" description="Disordered" evidence="1">
    <location>
        <begin position="422"/>
        <end position="444"/>
    </location>
</feature>
<evidence type="ECO:0000313" key="2">
    <source>
        <dbReference type="EMBL" id="OSX58991.1"/>
    </source>
</evidence>
<dbReference type="OrthoDB" id="2750336at2759"/>